<keyword evidence="3" id="KW-1185">Reference proteome</keyword>
<proteinExistence type="predicted"/>
<dbReference type="SUPFAM" id="SSF56281">
    <property type="entry name" value="Metallo-hydrolase/oxidoreductase"/>
    <property type="match status" value="1"/>
</dbReference>
<dbReference type="EMBL" id="WTVM01000027">
    <property type="protein sequence ID" value="NMG02583.1"/>
    <property type="molecule type" value="Genomic_DNA"/>
</dbReference>
<dbReference type="RefSeq" id="WP_168987368.1">
    <property type="nucleotide sequence ID" value="NZ_CAWPHM010000199.1"/>
</dbReference>
<dbReference type="InterPro" id="IPR000396">
    <property type="entry name" value="Pdiesterase2"/>
</dbReference>
<dbReference type="AlphaFoldDB" id="A0A972FC32"/>
<dbReference type="InterPro" id="IPR036866">
    <property type="entry name" value="RibonucZ/Hydroxyglut_hydro"/>
</dbReference>
<feature type="domain" description="Metallo-beta-lactamase" evidence="1">
    <location>
        <begin position="18"/>
        <end position="222"/>
    </location>
</feature>
<dbReference type="PANTHER" id="PTHR42663:SF6">
    <property type="entry name" value="HYDROLASE C777.06C-RELATED"/>
    <property type="match status" value="1"/>
</dbReference>
<evidence type="ECO:0000313" key="3">
    <source>
        <dbReference type="Proteomes" id="UP000599523"/>
    </source>
</evidence>
<name>A0A972FC32_9RHOO</name>
<reference evidence="2" key="1">
    <citation type="submission" date="2019-12" db="EMBL/GenBank/DDBJ databases">
        <title>Comparative genomics gives insights into the taxonomy of the Azoarcus-Aromatoleum group and reveals separate origins of nif in the plant-associated Azoarcus and non-plant-associated Aromatoleum sub-groups.</title>
        <authorList>
            <person name="Lafos M."/>
            <person name="Maluk M."/>
            <person name="Batista M."/>
            <person name="Junghare M."/>
            <person name="Carmona M."/>
            <person name="Faoro H."/>
            <person name="Cruz L.M."/>
            <person name="Battistoni F."/>
            <person name="De Souza E."/>
            <person name="Pedrosa F."/>
            <person name="Chen W.-M."/>
            <person name="Poole P.S."/>
            <person name="Dixon R.A."/>
            <person name="James E.K."/>
        </authorList>
    </citation>
    <scope>NUCLEOTIDE SEQUENCE</scope>
    <source>
        <strain evidence="2">NSC3</strain>
    </source>
</reference>
<dbReference type="Gene3D" id="3.60.15.10">
    <property type="entry name" value="Ribonuclease Z/Hydroxyacylglutathione hydrolase-like"/>
    <property type="match status" value="1"/>
</dbReference>
<comment type="caution">
    <text evidence="2">The sequence shown here is derived from an EMBL/GenBank/DDBJ whole genome shotgun (WGS) entry which is preliminary data.</text>
</comment>
<gene>
    <name evidence="2" type="ORF">GPA21_06320</name>
</gene>
<evidence type="ECO:0000259" key="1">
    <source>
        <dbReference type="SMART" id="SM00849"/>
    </source>
</evidence>
<evidence type="ECO:0000313" key="2">
    <source>
        <dbReference type="EMBL" id="NMG02583.1"/>
    </source>
</evidence>
<accession>A0A972FC32</accession>
<dbReference type="Proteomes" id="UP000599523">
    <property type="component" value="Unassembled WGS sequence"/>
</dbReference>
<dbReference type="SMART" id="SM00849">
    <property type="entry name" value="Lactamase_B"/>
    <property type="match status" value="1"/>
</dbReference>
<dbReference type="GO" id="GO:0004115">
    <property type="term" value="F:3',5'-cyclic-AMP phosphodiesterase activity"/>
    <property type="evidence" value="ECO:0007669"/>
    <property type="project" value="InterPro"/>
</dbReference>
<dbReference type="InterPro" id="IPR001279">
    <property type="entry name" value="Metallo-B-lactamas"/>
</dbReference>
<dbReference type="Pfam" id="PF12706">
    <property type="entry name" value="Lactamase_B_2"/>
    <property type="match status" value="1"/>
</dbReference>
<dbReference type="CDD" id="cd07735">
    <property type="entry name" value="class_II_PDE_MBL-fold"/>
    <property type="match status" value="1"/>
</dbReference>
<protein>
    <submittedName>
        <fullName evidence="2">MBL fold metallo-hydrolase</fullName>
    </submittedName>
</protein>
<organism evidence="2 3">
    <name type="scientific">Azoarcus taiwanensis</name>
    <dbReference type="NCBI Taxonomy" id="666964"/>
    <lineage>
        <taxon>Bacteria</taxon>
        <taxon>Pseudomonadati</taxon>
        <taxon>Pseudomonadota</taxon>
        <taxon>Betaproteobacteria</taxon>
        <taxon>Rhodocyclales</taxon>
        <taxon>Zoogloeaceae</taxon>
        <taxon>Azoarcus</taxon>
    </lineage>
</organism>
<dbReference type="GO" id="GO:0006198">
    <property type="term" value="P:cAMP catabolic process"/>
    <property type="evidence" value="ECO:0007669"/>
    <property type="project" value="InterPro"/>
</dbReference>
<sequence>MKLRVLGCSGGIGGVQTRTTSFLVDDDILVDCGTGVGDLERDELLGIDHVFLTHSHMDHIACLPMLVDSVGEARRMPLTVYATSETLRILHSHVFNWLVWPDFSTIPDRRLPFMRMQPIRVGEPVRLGKRAITALPAHHTVPAVGFCLDSGTGKLVYSGDTAYCEEQIAAINALDDVRHLIIETAFADEQHGLALASRHLCPSLLHAVLEELTVSPEVLVSHLKPGADDRIMEQIAGHGGRLVPRALMTGEVLEF</sequence>
<dbReference type="PANTHER" id="PTHR42663">
    <property type="entry name" value="HYDROLASE C777.06C-RELATED-RELATED"/>
    <property type="match status" value="1"/>
</dbReference>
<dbReference type="PRINTS" id="PR00388">
    <property type="entry name" value="PDIESTERASE2"/>
</dbReference>